<dbReference type="SMART" id="SM00283">
    <property type="entry name" value="MA"/>
    <property type="match status" value="1"/>
</dbReference>
<dbReference type="GO" id="GO:0016020">
    <property type="term" value="C:membrane"/>
    <property type="evidence" value="ECO:0007669"/>
    <property type="project" value="InterPro"/>
</dbReference>
<dbReference type="KEGG" id="sbal:HUE88_02130"/>
<proteinExistence type="predicted"/>
<evidence type="ECO:0000313" key="6">
    <source>
        <dbReference type="Proteomes" id="UP000593994"/>
    </source>
</evidence>
<reference evidence="5 6" key="1">
    <citation type="submission" date="2020-05" db="EMBL/GenBank/DDBJ databases">
        <title>Sulfurimonas marisnigri, sp. nov., and Sulfurimonas baltica, sp. nov., manganese oxide reducing chemolithoautotrophs of the class Epsilonproteobacteria isolated from the pelagic redoxclines of the Black and Baltic Seas and emended description of the genus Sulfurimonas.</title>
        <authorList>
            <person name="Henkel J.V."/>
            <person name="Laudan C."/>
            <person name="Werner J."/>
            <person name="Neu T."/>
            <person name="Plewe S."/>
            <person name="Sproer C."/>
            <person name="Bunk B."/>
            <person name="Schulz-Vogt H.N."/>
        </authorList>
    </citation>
    <scope>NUCLEOTIDE SEQUENCE [LARGE SCALE GENOMIC DNA]</scope>
    <source>
        <strain evidence="5 6">GD2</strain>
    </source>
</reference>
<dbReference type="InterPro" id="IPR004089">
    <property type="entry name" value="MCPsignal_dom"/>
</dbReference>
<feature type="transmembrane region" description="Helical" evidence="3">
    <location>
        <begin position="354"/>
        <end position="374"/>
    </location>
</feature>
<keyword evidence="6" id="KW-1185">Reference proteome</keyword>
<dbReference type="RefSeq" id="WP_194370618.1">
    <property type="nucleotide sequence ID" value="NZ_CP054492.1"/>
</dbReference>
<dbReference type="GO" id="GO:0007165">
    <property type="term" value="P:signal transduction"/>
    <property type="evidence" value="ECO:0007669"/>
    <property type="project" value="UniProtKB-KW"/>
</dbReference>
<keyword evidence="3" id="KW-1133">Transmembrane helix</keyword>
<sequence length="711" mass="81053">MSPTIRNLLLTTFSILIVVFATIYFIHKEHEQAIVHTKEIIKKEQIDIVFANKKMQLEQAFKKMYESARTISLLPSVRDIDGGNRKSEDEDIVKDGTFSEDAFATVQQIYNDLVSNVNVSEIYAIADGLNFEKGEFPFFMFDSLVMGNEEEEGESAEVNPDFPEEAEEAEYIYYPIQINYFKEKFPLFNYKTLNDIPAVFSPLLRTCDNTQYQSKSTGNVQESYGILYSIPFYNKKNEIKGIISIIFRKNLLESLLVNVPFIIITDKDKKEAKAQNFEMPKEPVKFLIYNTKYNININDRRNKSILNFAQSKDKNPDNFYETILNTTGDSEWKLFMEIPKSLYDKNLQNENDIYRLKIGVVVFIGFVLIIFLIYRTRKISSYTNKGMQEFEYIVKDIVEGEGNLKNRIKTSGGIIGQIAGHFNDFISEISNIIKFSKESTQRLKSSSQDLTNDVNNLAKNISLQVEETTKSKEILSITDKSIEESFLMTKQNSHSLQETYSVLDELAQSLKNVMSQVEANSHKQNEMAGSMGELNKQADEIKQILNIIGDIADQTNLLALNAAIEAARAGEHGRGFAVVADEVRKLAERTQKSLGEIRATTNVITQSINTVSEELEQNSQEILDVSNHAKNLVEKSDKTKSELTKTIENTTELISKNNEVKNNLDLLIDSIENITEFAQKNKTSSLDIQNVADLLNRSANEFDEKLKKYKI</sequence>
<dbReference type="PANTHER" id="PTHR32089:SF114">
    <property type="entry name" value="METHYL-ACCEPTING CHEMOTAXIS PROTEIN MCPB"/>
    <property type="match status" value="1"/>
</dbReference>
<keyword evidence="3" id="KW-0472">Membrane</keyword>
<evidence type="ECO:0000256" key="3">
    <source>
        <dbReference type="SAM" id="Phobius"/>
    </source>
</evidence>
<dbReference type="PANTHER" id="PTHR32089">
    <property type="entry name" value="METHYL-ACCEPTING CHEMOTAXIS PROTEIN MCPB"/>
    <property type="match status" value="1"/>
</dbReference>
<keyword evidence="3" id="KW-0812">Transmembrane</keyword>
<dbReference type="Proteomes" id="UP000593994">
    <property type="component" value="Chromosome"/>
</dbReference>
<dbReference type="PROSITE" id="PS50111">
    <property type="entry name" value="CHEMOTAXIS_TRANSDUC_2"/>
    <property type="match status" value="1"/>
</dbReference>
<dbReference type="Pfam" id="PF00015">
    <property type="entry name" value="MCPsignal"/>
    <property type="match status" value="1"/>
</dbReference>
<gene>
    <name evidence="5" type="ORF">HUE88_02130</name>
</gene>
<feature type="domain" description="Methyl-accepting transducer" evidence="4">
    <location>
        <begin position="439"/>
        <end position="696"/>
    </location>
</feature>
<accession>A0A7S7RNG4</accession>
<dbReference type="AlphaFoldDB" id="A0A7S7RNG4"/>
<keyword evidence="1 2" id="KW-0807">Transducer</keyword>
<dbReference type="Gene3D" id="1.10.287.950">
    <property type="entry name" value="Methyl-accepting chemotaxis protein"/>
    <property type="match status" value="1"/>
</dbReference>
<name>A0A7S7RNG4_9BACT</name>
<feature type="transmembrane region" description="Helical" evidence="3">
    <location>
        <begin position="7"/>
        <end position="26"/>
    </location>
</feature>
<dbReference type="EMBL" id="CP054492">
    <property type="protein sequence ID" value="QOY52514.1"/>
    <property type="molecule type" value="Genomic_DNA"/>
</dbReference>
<protein>
    <submittedName>
        <fullName evidence="5">Methyl-accepting chemotaxis protein</fullName>
    </submittedName>
</protein>
<evidence type="ECO:0000256" key="1">
    <source>
        <dbReference type="ARBA" id="ARBA00023224"/>
    </source>
</evidence>
<evidence type="ECO:0000256" key="2">
    <source>
        <dbReference type="PROSITE-ProRule" id="PRU00284"/>
    </source>
</evidence>
<evidence type="ECO:0000313" key="5">
    <source>
        <dbReference type="EMBL" id="QOY52514.1"/>
    </source>
</evidence>
<evidence type="ECO:0000259" key="4">
    <source>
        <dbReference type="PROSITE" id="PS50111"/>
    </source>
</evidence>
<dbReference type="SUPFAM" id="SSF58104">
    <property type="entry name" value="Methyl-accepting chemotaxis protein (MCP) signaling domain"/>
    <property type="match status" value="1"/>
</dbReference>
<organism evidence="5 6">
    <name type="scientific">Candidatus Sulfurimonas baltica</name>
    <dbReference type="NCBI Taxonomy" id="2740404"/>
    <lineage>
        <taxon>Bacteria</taxon>
        <taxon>Pseudomonadati</taxon>
        <taxon>Campylobacterota</taxon>
        <taxon>Epsilonproteobacteria</taxon>
        <taxon>Campylobacterales</taxon>
        <taxon>Sulfurimonadaceae</taxon>
        <taxon>Sulfurimonas</taxon>
    </lineage>
</organism>